<evidence type="ECO:0000313" key="6">
    <source>
        <dbReference type="Proteomes" id="UP000698028"/>
    </source>
</evidence>
<dbReference type="Proteomes" id="UP000698028">
    <property type="component" value="Unassembled WGS sequence"/>
</dbReference>
<evidence type="ECO:0000259" key="4">
    <source>
        <dbReference type="Pfam" id="PF07687"/>
    </source>
</evidence>
<sequence>MIRPLLTLAIAFALPASAVAQLSPTERSMVEAVDAQQSDALSLLANLVNRNSGTMNHDGVREVGALVGKKFDALGFDTEWVEVPGTDRAGHLIARHRGDGTGKRILLIGHVDTVFEPDSDFQTYTQEGQNAYGPGVGDNKGGVVVMLTALRAMRDAGTLDGADIIAVITGDEEDSGSPLELSRAHLIDAAEESDIALDYEGLVTLDGRDMGSIARRSFGSYTIRVEARSGHSSGVFSDGLGYGAIYEAARIVDDFREKLRYGEERLTYNIGLIAGGEETTIDDDLIRTTARGKTNIVAPAAILRGELRAMTRQQIARTQAAMRAIVAENLPGTSATIEFDEAYPPMPPTEGNAALLSALNVVNRDMGLPEMEALDPSRRGAADISYVAHLIDGINGLGPVVYGSHSPDERVDIPSVWRQAKRAAILMSRLAATPR</sequence>
<reference evidence="5 6" key="1">
    <citation type="submission" date="2021-07" db="EMBL/GenBank/DDBJ databases">
        <title>The draft genome sequence of Sphingomicrobium sp. B8.</title>
        <authorList>
            <person name="Mu L."/>
        </authorList>
    </citation>
    <scope>NUCLEOTIDE SEQUENCE [LARGE SCALE GENOMIC DNA]</scope>
    <source>
        <strain evidence="5 6">B8</strain>
    </source>
</reference>
<dbReference type="Pfam" id="PF07687">
    <property type="entry name" value="M20_dimer"/>
    <property type="match status" value="1"/>
</dbReference>
<dbReference type="PROSITE" id="PS00758">
    <property type="entry name" value="ARGE_DAPE_CPG2_1"/>
    <property type="match status" value="1"/>
</dbReference>
<accession>A0ABS6V3X2</accession>
<proteinExistence type="predicted"/>
<organism evidence="5 6">
    <name type="scientific">Sphingomicrobium clamense</name>
    <dbReference type="NCBI Taxonomy" id="2851013"/>
    <lineage>
        <taxon>Bacteria</taxon>
        <taxon>Pseudomonadati</taxon>
        <taxon>Pseudomonadota</taxon>
        <taxon>Alphaproteobacteria</taxon>
        <taxon>Sphingomonadales</taxon>
        <taxon>Sphingomonadaceae</taxon>
        <taxon>Sphingomicrobium</taxon>
    </lineage>
</organism>
<dbReference type="PANTHER" id="PTHR43808:SF32">
    <property type="entry name" value="ARGE_DAPE-RELATED DEACYLASE"/>
    <property type="match status" value="1"/>
</dbReference>
<dbReference type="PANTHER" id="PTHR43808">
    <property type="entry name" value="ACETYLORNITHINE DEACETYLASE"/>
    <property type="match status" value="1"/>
</dbReference>
<feature type="domain" description="Peptidase M20 dimerisation" evidence="4">
    <location>
        <begin position="213"/>
        <end position="331"/>
    </location>
</feature>
<evidence type="ECO:0000256" key="1">
    <source>
        <dbReference type="ARBA" id="ARBA00022801"/>
    </source>
</evidence>
<dbReference type="RefSeq" id="WP_218632268.1">
    <property type="nucleotide sequence ID" value="NZ_JAHVAH010000001.1"/>
</dbReference>
<evidence type="ECO:0000256" key="2">
    <source>
        <dbReference type="ARBA" id="ARBA00022833"/>
    </source>
</evidence>
<dbReference type="InterPro" id="IPR050072">
    <property type="entry name" value="Peptidase_M20A"/>
</dbReference>
<feature type="signal peptide" evidence="3">
    <location>
        <begin position="1"/>
        <end position="20"/>
    </location>
</feature>
<name>A0ABS6V3X2_9SPHN</name>
<dbReference type="InterPro" id="IPR011650">
    <property type="entry name" value="Peptidase_M20_dimer"/>
</dbReference>
<dbReference type="Pfam" id="PF01546">
    <property type="entry name" value="Peptidase_M20"/>
    <property type="match status" value="1"/>
</dbReference>
<feature type="chain" id="PRO_5047448708" evidence="3">
    <location>
        <begin position="21"/>
        <end position="435"/>
    </location>
</feature>
<keyword evidence="1" id="KW-0378">Hydrolase</keyword>
<keyword evidence="2" id="KW-0862">Zinc</keyword>
<protein>
    <submittedName>
        <fullName evidence="5">M20/M25/M40 family metallo-hydrolase</fullName>
    </submittedName>
</protein>
<dbReference type="EMBL" id="JAHVAH010000001">
    <property type="protein sequence ID" value="MBW0144254.1"/>
    <property type="molecule type" value="Genomic_DNA"/>
</dbReference>
<comment type="caution">
    <text evidence="5">The sequence shown here is derived from an EMBL/GenBank/DDBJ whole genome shotgun (WGS) entry which is preliminary data.</text>
</comment>
<keyword evidence="6" id="KW-1185">Reference proteome</keyword>
<evidence type="ECO:0000313" key="5">
    <source>
        <dbReference type="EMBL" id="MBW0144254.1"/>
    </source>
</evidence>
<gene>
    <name evidence="5" type="ORF">KTQ36_02960</name>
</gene>
<dbReference type="InterPro" id="IPR002933">
    <property type="entry name" value="Peptidase_M20"/>
</dbReference>
<keyword evidence="3" id="KW-0732">Signal</keyword>
<dbReference type="InterPro" id="IPR001261">
    <property type="entry name" value="ArgE/DapE_CS"/>
</dbReference>
<evidence type="ECO:0000256" key="3">
    <source>
        <dbReference type="SAM" id="SignalP"/>
    </source>
</evidence>